<dbReference type="InterPro" id="IPR011989">
    <property type="entry name" value="ARM-like"/>
</dbReference>
<evidence type="ECO:0000313" key="5">
    <source>
        <dbReference type="EMBL" id="ODV81761.1"/>
    </source>
</evidence>
<dbReference type="Gene3D" id="1.25.10.100">
    <property type="match status" value="1"/>
</dbReference>
<evidence type="ECO:0000256" key="1">
    <source>
        <dbReference type="ARBA" id="ARBA00004496"/>
    </source>
</evidence>
<dbReference type="InterPro" id="IPR024660">
    <property type="entry name" value="UCS_central_dom"/>
</dbReference>
<dbReference type="AlphaFoldDB" id="A0A1E4SQH8"/>
<feature type="domain" description="UNC-45/Cro1/She4 central" evidence="4">
    <location>
        <begin position="138"/>
        <end position="304"/>
    </location>
</feature>
<dbReference type="GO" id="GO:0005737">
    <property type="term" value="C:cytoplasm"/>
    <property type="evidence" value="ECO:0007669"/>
    <property type="project" value="UniProtKB-SubCell"/>
</dbReference>
<keyword evidence="6" id="KW-1185">Reference proteome</keyword>
<reference evidence="6" key="1">
    <citation type="submission" date="2016-05" db="EMBL/GenBank/DDBJ databases">
        <title>Comparative genomics of biotechnologically important yeasts.</title>
        <authorList>
            <consortium name="DOE Joint Genome Institute"/>
            <person name="Riley R."/>
            <person name="Haridas S."/>
            <person name="Wolfe K.H."/>
            <person name="Lopes M.R."/>
            <person name="Hittinger C.T."/>
            <person name="Goker M."/>
            <person name="Salamov A."/>
            <person name="Wisecaver J."/>
            <person name="Long T.M."/>
            <person name="Aerts A.L."/>
            <person name="Barry K."/>
            <person name="Choi C."/>
            <person name="Clum A."/>
            <person name="Coughlan A.Y."/>
            <person name="Deshpande S."/>
            <person name="Douglass A.P."/>
            <person name="Hanson S.J."/>
            <person name="Klenk H.-P."/>
            <person name="Labutti K."/>
            <person name="Lapidus A."/>
            <person name="Lindquist E."/>
            <person name="Lipzen A."/>
            <person name="Meier-Kolthoff J.P."/>
            <person name="Ohm R.A."/>
            <person name="Otillar R.P."/>
            <person name="Pangilinan J."/>
            <person name="Peng Y."/>
            <person name="Rokas A."/>
            <person name="Rosa C.A."/>
            <person name="Scheuner C."/>
            <person name="Sibirny A.A."/>
            <person name="Slot J.C."/>
            <person name="Stielow J.B."/>
            <person name="Sun H."/>
            <person name="Kurtzman C.P."/>
            <person name="Blackwell M."/>
            <person name="Grigoriev I.V."/>
            <person name="Jeffries T.W."/>
        </authorList>
    </citation>
    <scope>NUCLEOTIDE SEQUENCE [LARGE SCALE GENOMIC DNA]</scope>
    <source>
        <strain evidence="6">NRRL Y-17324</strain>
    </source>
</reference>
<dbReference type="GO" id="GO:0051879">
    <property type="term" value="F:Hsp90 protein binding"/>
    <property type="evidence" value="ECO:0007669"/>
    <property type="project" value="TreeGrafter"/>
</dbReference>
<evidence type="ECO:0000313" key="6">
    <source>
        <dbReference type="Proteomes" id="UP000094285"/>
    </source>
</evidence>
<dbReference type="Gene3D" id="1.25.10.10">
    <property type="entry name" value="Leucine-rich Repeat Variant"/>
    <property type="match status" value="1"/>
</dbReference>
<name>A0A1E4SQH8_9ASCO</name>
<dbReference type="RefSeq" id="XP_020066883.1">
    <property type="nucleotide sequence ID" value="XM_020208749.1"/>
</dbReference>
<dbReference type="GeneID" id="30982886"/>
<sequence length="820" mass="92307">MAESSPHDTAVEEQLKSLSLESSIENVFRQSTPLSPEQQAQSLSDLVKASQKQETSGDLREVLLDDAETFLKGLYRVGDSRGLVLINTLGSSRSTNDALINNLLNTIKVVIANKNVDTKFYLSIYVAVISNFNHINFQHLGLFLTLLNPLKENYRDVSSLILLIVIRNLSQNRALSTKTISEVLELYLDDSHLEISQFLTFINILSTLFPIVPEVTTPIYTSEKTKEHILSQISRIVVNNKLTLEYPNHVLVATEILKLVSTSCITEESRTYNSKEYFDLLQVGAKVKTNEEVKLLSSLALVKVWSFVQMDKKKQEEQVIGIADFTNNFLDYIKAYNKDPNEVFLEYAVEGLAYLSLNATVKAILRSDEDLLGEIILLIKKKSDVNSTDAASIGTNNSLVYGLVTVLANLSKLKEANQTNRRTINYLKSVATPGSKDSEQENRQEIQLFNKSILLNYKIVEVLTQIKSYKEEAVSNASDVTPNNLVNQVVFIIYSIAKGQEREVRSELVKQGGLSFILSFLIKHTAIQKNGNGETRPINSNSNLIETRLCALRSLSKILISVNPSVAFTKYDVRTAVPFLIELLGPDITKYTGALNNTQSPEQYLHEMTDLDKYESLLALTNLSSDEKNSELRKLIIVKSFDSYLNNFIIDSDNFKIQQASWELITNLIVEPSLLVKFFNIEAGSDGKVNQENLSRLTLLIKLLNSEDESFQIVIAGLLANATSEFEPIPQILVKNEMIKNELVAIISDIFINQTTRDDLILRSSYILMNLVFSVSDMETDELLWFVANEKLKVAVTTVIRQNKRRDILEVLIDVLKMIK</sequence>
<dbReference type="InterPro" id="IPR016024">
    <property type="entry name" value="ARM-type_fold"/>
</dbReference>
<protein>
    <submittedName>
        <fullName evidence="5">Protein required for mother cell-specific HO expression</fullName>
    </submittedName>
</protein>
<evidence type="ECO:0000256" key="3">
    <source>
        <dbReference type="SAM" id="MobiDB-lite"/>
    </source>
</evidence>
<dbReference type="PANTHER" id="PTHR45994">
    <property type="entry name" value="FI21225P1"/>
    <property type="match status" value="1"/>
</dbReference>
<dbReference type="PANTHER" id="PTHR45994:SF1">
    <property type="entry name" value="FI21225P1"/>
    <property type="match status" value="1"/>
</dbReference>
<dbReference type="Proteomes" id="UP000094285">
    <property type="component" value="Unassembled WGS sequence"/>
</dbReference>
<dbReference type="OrthoDB" id="5574718at2759"/>
<gene>
    <name evidence="5" type="ORF">CANTADRAFT_3834</name>
</gene>
<dbReference type="Pfam" id="PF11701">
    <property type="entry name" value="UNC45-central"/>
    <property type="match status" value="1"/>
</dbReference>
<dbReference type="EMBL" id="KV453909">
    <property type="protein sequence ID" value="ODV81761.1"/>
    <property type="molecule type" value="Genomic_DNA"/>
</dbReference>
<dbReference type="SUPFAM" id="SSF48371">
    <property type="entry name" value="ARM repeat"/>
    <property type="match status" value="2"/>
</dbReference>
<evidence type="ECO:0000259" key="4">
    <source>
        <dbReference type="Pfam" id="PF11701"/>
    </source>
</evidence>
<feature type="region of interest" description="Disordered" evidence="3">
    <location>
        <begin position="28"/>
        <end position="47"/>
    </location>
</feature>
<comment type="subcellular location">
    <subcellularLocation>
        <location evidence="1">Cytoplasm</location>
    </subcellularLocation>
</comment>
<keyword evidence="2" id="KW-0963">Cytoplasm</keyword>
<dbReference type="STRING" id="984487.A0A1E4SQH8"/>
<accession>A0A1E4SQH8</accession>
<organism evidence="5 6">
    <name type="scientific">Suhomyces tanzawaensis NRRL Y-17324</name>
    <dbReference type="NCBI Taxonomy" id="984487"/>
    <lineage>
        <taxon>Eukaryota</taxon>
        <taxon>Fungi</taxon>
        <taxon>Dikarya</taxon>
        <taxon>Ascomycota</taxon>
        <taxon>Saccharomycotina</taxon>
        <taxon>Pichiomycetes</taxon>
        <taxon>Debaryomycetaceae</taxon>
        <taxon>Suhomyces</taxon>
    </lineage>
</organism>
<evidence type="ECO:0000256" key="2">
    <source>
        <dbReference type="ARBA" id="ARBA00022490"/>
    </source>
</evidence>
<proteinExistence type="predicted"/>